<dbReference type="STRING" id="1210086.GCA_001613105_06208"/>
<keyword evidence="3" id="KW-1133">Transmembrane helix</keyword>
<dbReference type="SUPFAM" id="SSF49590">
    <property type="entry name" value="PHL pollen allergen"/>
    <property type="match status" value="1"/>
</dbReference>
<dbReference type="InterPro" id="IPR049818">
    <property type="entry name" value="Expansin_EXLX1-like"/>
</dbReference>
<dbReference type="NCBIfam" id="NF041144">
    <property type="entry name" value="expansin_EXLX1"/>
    <property type="match status" value="1"/>
</dbReference>
<organism evidence="4 5">
    <name type="scientific">Nocardia pseudobrasiliensis</name>
    <dbReference type="NCBI Taxonomy" id="45979"/>
    <lineage>
        <taxon>Bacteria</taxon>
        <taxon>Bacillati</taxon>
        <taxon>Actinomycetota</taxon>
        <taxon>Actinomycetes</taxon>
        <taxon>Mycobacteriales</taxon>
        <taxon>Nocardiaceae</taxon>
        <taxon>Nocardia</taxon>
    </lineage>
</organism>
<keyword evidence="3" id="KW-0472">Membrane</keyword>
<evidence type="ECO:0008006" key="6">
    <source>
        <dbReference type="Google" id="ProtNLM"/>
    </source>
</evidence>
<evidence type="ECO:0000256" key="2">
    <source>
        <dbReference type="SAM" id="MobiDB-lite"/>
    </source>
</evidence>
<protein>
    <recommendedName>
        <fullName evidence="6">Expansin (Peptidoglycan-binding protein)</fullName>
    </recommendedName>
</protein>
<sequence>MHRVTQQQHVRAAWPWVLGALVLAGVVSFVVWVVHPQSPTCRSASVGALPSTTTRFVVPTTNPPVAEPVPGGERRDPASSGQARYYVFNQNVSCSFPDLPMDGYYVGVPTDEYAGGAACGTYLDIAGPLGSVRAQVVDRCPGCGAHQYDLSTAAFTRIAEQKPGVAGIHLSRVHDPGPPPEVRYRVQDGSSDAWIGLLFADTGNPLSRVEIRPDAGGPGHVLNRGMDNYWSISGAGPGPFTALITDIDGNQLQIPDLAVTPGEIRSTGLRLYNPPPPPTVVTTPAPITTVAPATTANSIAACT</sequence>
<comment type="caution">
    <text evidence="4">The sequence shown here is derived from an EMBL/GenBank/DDBJ whole genome shotgun (WGS) entry which is preliminary data.</text>
</comment>
<dbReference type="PANTHER" id="PTHR31836">
    <property type="match status" value="1"/>
</dbReference>
<keyword evidence="1" id="KW-0732">Signal</keyword>
<feature type="transmembrane region" description="Helical" evidence="3">
    <location>
        <begin position="12"/>
        <end position="34"/>
    </location>
</feature>
<dbReference type="AlphaFoldDB" id="A0A370IAJ6"/>
<dbReference type="Gene3D" id="2.60.40.760">
    <property type="entry name" value="Expansin, cellulose-binding-like domain"/>
    <property type="match status" value="1"/>
</dbReference>
<dbReference type="EMBL" id="QQBC01000002">
    <property type="protein sequence ID" value="RDI67759.1"/>
    <property type="molecule type" value="Genomic_DNA"/>
</dbReference>
<reference evidence="4 5" key="1">
    <citation type="submission" date="2018-07" db="EMBL/GenBank/DDBJ databases">
        <title>Genomic Encyclopedia of Type Strains, Phase IV (KMG-IV): sequencing the most valuable type-strain genomes for metagenomic binning, comparative biology and taxonomic classification.</title>
        <authorList>
            <person name="Goeker M."/>
        </authorList>
    </citation>
    <scope>NUCLEOTIDE SEQUENCE [LARGE SCALE GENOMIC DNA]</scope>
    <source>
        <strain evidence="4 5">DSM 44290</strain>
    </source>
</reference>
<name>A0A370IAJ6_9NOCA</name>
<dbReference type="Proteomes" id="UP000254869">
    <property type="component" value="Unassembled WGS sequence"/>
</dbReference>
<keyword evidence="3" id="KW-0812">Transmembrane</keyword>
<gene>
    <name evidence="4" type="ORF">DFR76_102158</name>
</gene>
<dbReference type="RefSeq" id="WP_147287846.1">
    <property type="nucleotide sequence ID" value="NZ_QQBC01000002.1"/>
</dbReference>
<accession>A0A370IAJ6</accession>
<dbReference type="Gene3D" id="2.40.40.10">
    <property type="entry name" value="RlpA-like domain"/>
    <property type="match status" value="1"/>
</dbReference>
<feature type="region of interest" description="Disordered" evidence="2">
    <location>
        <begin position="60"/>
        <end position="80"/>
    </location>
</feature>
<evidence type="ECO:0000313" key="4">
    <source>
        <dbReference type="EMBL" id="RDI67759.1"/>
    </source>
</evidence>
<dbReference type="PANTHER" id="PTHR31836:SF21">
    <property type="entry name" value="EXPANSIN-LIKE PROTEIN 7"/>
    <property type="match status" value="1"/>
</dbReference>
<dbReference type="CDD" id="cd22272">
    <property type="entry name" value="DPBB_EXLX1-like"/>
    <property type="match status" value="1"/>
</dbReference>
<dbReference type="SUPFAM" id="SSF50685">
    <property type="entry name" value="Barwin-like endoglucanases"/>
    <property type="match status" value="1"/>
</dbReference>
<dbReference type="InterPro" id="IPR036749">
    <property type="entry name" value="Expansin_CBD_sf"/>
</dbReference>
<proteinExistence type="predicted"/>
<evidence type="ECO:0000256" key="3">
    <source>
        <dbReference type="SAM" id="Phobius"/>
    </source>
</evidence>
<keyword evidence="5" id="KW-1185">Reference proteome</keyword>
<evidence type="ECO:0000256" key="1">
    <source>
        <dbReference type="ARBA" id="ARBA00022729"/>
    </source>
</evidence>
<dbReference type="InterPro" id="IPR036908">
    <property type="entry name" value="RlpA-like_sf"/>
</dbReference>
<evidence type="ECO:0000313" key="5">
    <source>
        <dbReference type="Proteomes" id="UP000254869"/>
    </source>
</evidence>
<dbReference type="InterPro" id="IPR051477">
    <property type="entry name" value="Expansin_CellWall"/>
</dbReference>